<evidence type="ECO:0000313" key="6">
    <source>
        <dbReference type="EMBL" id="KAL3229072.1"/>
    </source>
</evidence>
<dbReference type="PROSITE" id="PS00720">
    <property type="entry name" value="RASGEF"/>
    <property type="match status" value="1"/>
</dbReference>
<dbReference type="CDD" id="cd00155">
    <property type="entry name" value="RasGEF"/>
    <property type="match status" value="1"/>
</dbReference>
<dbReference type="PANTHER" id="PTHR23113">
    <property type="entry name" value="GUANINE NUCLEOTIDE EXCHANGE FACTOR"/>
    <property type="match status" value="1"/>
</dbReference>
<evidence type="ECO:0000256" key="2">
    <source>
        <dbReference type="PROSITE-ProRule" id="PRU00168"/>
    </source>
</evidence>
<dbReference type="InterPro" id="IPR023578">
    <property type="entry name" value="Ras_GEF_dom_sf"/>
</dbReference>
<dbReference type="InterPro" id="IPR036964">
    <property type="entry name" value="RASGEF_cat_dom_sf"/>
</dbReference>
<comment type="caution">
    <text evidence="6">The sequence shown here is derived from an EMBL/GenBank/DDBJ whole genome shotgun (WGS) entry which is preliminary data.</text>
</comment>
<dbReference type="Gene3D" id="1.20.870.10">
    <property type="entry name" value="Son of sevenless (SoS) protein Chain: S domain 1"/>
    <property type="match status" value="1"/>
</dbReference>
<evidence type="ECO:0000256" key="3">
    <source>
        <dbReference type="SAM" id="MobiDB-lite"/>
    </source>
</evidence>
<dbReference type="SMART" id="SM00147">
    <property type="entry name" value="RasGEF"/>
    <property type="match status" value="1"/>
</dbReference>
<feature type="domain" description="N-terminal Ras-GEF" evidence="5">
    <location>
        <begin position="29"/>
        <end position="164"/>
    </location>
</feature>
<feature type="domain" description="Ras-GEF" evidence="4">
    <location>
        <begin position="1087"/>
        <end position="1328"/>
    </location>
</feature>
<accession>A0ABR4NMN7</accession>
<dbReference type="InterPro" id="IPR019804">
    <property type="entry name" value="Ras_G-nucl-exch_fac_CS"/>
</dbReference>
<protein>
    <submittedName>
        <fullName evidence="6">Guanine nucleotide exchange factor LTE1</fullName>
    </submittedName>
</protein>
<dbReference type="InterPro" id="IPR000651">
    <property type="entry name" value="Ras-like_Gua-exchang_fac_N"/>
</dbReference>
<dbReference type="Pfam" id="PF00618">
    <property type="entry name" value="RasGEF_N"/>
    <property type="match status" value="1"/>
</dbReference>
<keyword evidence="1 2" id="KW-0344">Guanine-nucleotide releasing factor</keyword>
<sequence>MDIFGQKDYYPVPSNEVIKYKRHAHKKGSKKEILKADIPAIIVHLSSPNDTVDYSSFSDFFLFYRNFLSAGELYDYLILRFKWCIREIESNSYDEKNAAALNIAKVALIRTFVLLRHGMLNHFGDDFLQDENLRLRIVSFLNDRSTTEFKIIISCMVSLKKVWMYSAKLHWENVMFNEPLMNTFADWIDYNIKDVSQLDMVQKRRSRISAHGIQSITNPEARNRSILSIYKAMDIPDLQNARPVTLPNRRTPSMLLQQRDTSNSYVTSTLTERHKVSKISRYGMGTFERQNTHRNTVSRLTRMSNILQDAKTLRSSDVNRILPSTPAKSVELILNTIYSPEALEAQRSTKNTKLYDTDTSQLTGNFHKGIISLLAKWKKNHKNNAKENLSSLNKIHKRETDMDNFVKYVISISSLNENKLEDIKKLNENLDSKFDILSARTIDEVEYIVQLENDLFMKLKELESQLQGHDTHFGTVDQDNSPNNLEFSAMDNLDLYKTVNTIARSVISLTNTINNINKSNPTFSHGSFDRRKVKSSMPQLYDRAASLSGLGSYTSLKFYDASDEVNDVSYEDDKPERLVFLDNNMEGSKNMSPKMANGANVSTSSPLKNVLPNLLENYSTDTVNTGDASSFITYDSQFTQNITPHRMVSRMRTPSLPEPAIKKKTAFNNLREFTFENTKENVGSESGSFIDIINSPVTSIEKRIPLSPITTDNIKSSASSKKSLVRPASGRISIVRGASNSPSPTLKKVVEFKDTDGPLVQAEEKLLELERTIRQSKVQRSEAHDEEAQANDEEKDNSEEMSIVAPEQEEVNIDSKPEIKSMQDESDFNMTTSSSGGSISIQSEQDLRTQYWKSLGSPQKSLNHSQMDSLKFYDSNAESEVDRNNFNNKYLFSPDTESIDVASPVKNVDDLKSKFLKTGDQSETSSQVAESIVTDITDASKADNIFGSKLDKNGLKNILTASEEKLSKDPVELALMKLEGTFKRNKNNGESDTDLEKEVENLNIADLPDLGNSPVEKRKSLLIERRRQTMYEIPHTPSRSSVFGRVMESDQLSEKNIKDLISQYHIEDESLLIKNHTNHIPFILMYESKQIAYQLTLIEVELFNEIDWKDLLDMKILYKGPTLTSWLQLLVQNEELTGVDLAVARFNLTVDWAISEIVLTTDVKMKRNTIERFIHVAEHCRKIQNFNSMMQIILALNSVIVQKFTEAWRLIEPGDMLLWEELRGITALDWNYHTIRSMMKCIDPLKGCIPFIVVYLSDLSINAEKRTWITEKKVVNYSKFNTNVQIVKNFIQKVQWSKYYKIESDQELLSKCVYISSLSQDEIKFLTSEFAR</sequence>
<dbReference type="PROSITE" id="PS50009">
    <property type="entry name" value="RASGEF_CAT"/>
    <property type="match status" value="1"/>
</dbReference>
<evidence type="ECO:0000256" key="1">
    <source>
        <dbReference type="ARBA" id="ARBA00022658"/>
    </source>
</evidence>
<dbReference type="SUPFAM" id="SSF48366">
    <property type="entry name" value="Ras GEF"/>
    <property type="match status" value="1"/>
</dbReference>
<evidence type="ECO:0000259" key="5">
    <source>
        <dbReference type="PROSITE" id="PS50212"/>
    </source>
</evidence>
<dbReference type="Gene3D" id="1.10.840.10">
    <property type="entry name" value="Ras guanine-nucleotide exchange factors catalytic domain"/>
    <property type="match status" value="1"/>
</dbReference>
<dbReference type="SMART" id="SM00229">
    <property type="entry name" value="RasGEFN"/>
    <property type="match status" value="1"/>
</dbReference>
<dbReference type="PROSITE" id="PS50212">
    <property type="entry name" value="RASGEF_NTER"/>
    <property type="match status" value="1"/>
</dbReference>
<dbReference type="InterPro" id="IPR001895">
    <property type="entry name" value="RASGEF_cat_dom"/>
</dbReference>
<dbReference type="PANTHER" id="PTHR23113:SF363">
    <property type="entry name" value="PROTEIN SON OF SEVENLESS"/>
    <property type="match status" value="1"/>
</dbReference>
<gene>
    <name evidence="6" type="ORF">RNJ44_02159</name>
</gene>
<proteinExistence type="predicted"/>
<feature type="compositionally biased region" description="Basic and acidic residues" evidence="3">
    <location>
        <begin position="776"/>
        <end position="787"/>
    </location>
</feature>
<dbReference type="Pfam" id="PF00617">
    <property type="entry name" value="RasGEF"/>
    <property type="match status" value="1"/>
</dbReference>
<feature type="compositionally biased region" description="Acidic residues" evidence="3">
    <location>
        <begin position="788"/>
        <end position="799"/>
    </location>
</feature>
<feature type="region of interest" description="Disordered" evidence="3">
    <location>
        <begin position="776"/>
        <end position="818"/>
    </location>
</feature>
<organism evidence="6 7">
    <name type="scientific">Nakaseomyces bracarensis</name>
    <dbReference type="NCBI Taxonomy" id="273131"/>
    <lineage>
        <taxon>Eukaryota</taxon>
        <taxon>Fungi</taxon>
        <taxon>Dikarya</taxon>
        <taxon>Ascomycota</taxon>
        <taxon>Saccharomycotina</taxon>
        <taxon>Saccharomycetes</taxon>
        <taxon>Saccharomycetales</taxon>
        <taxon>Saccharomycetaceae</taxon>
        <taxon>Nakaseomyces</taxon>
    </lineage>
</organism>
<dbReference type="InterPro" id="IPR008937">
    <property type="entry name" value="Ras-like_GEF"/>
</dbReference>
<name>A0ABR4NMN7_9SACH</name>
<dbReference type="CDD" id="cd06224">
    <property type="entry name" value="REM"/>
    <property type="match status" value="1"/>
</dbReference>
<evidence type="ECO:0000259" key="4">
    <source>
        <dbReference type="PROSITE" id="PS50009"/>
    </source>
</evidence>
<evidence type="ECO:0000313" key="7">
    <source>
        <dbReference type="Proteomes" id="UP001623330"/>
    </source>
</evidence>
<keyword evidence="7" id="KW-1185">Reference proteome</keyword>
<dbReference type="Proteomes" id="UP001623330">
    <property type="component" value="Unassembled WGS sequence"/>
</dbReference>
<reference evidence="6 7" key="1">
    <citation type="submission" date="2024-05" db="EMBL/GenBank/DDBJ databases">
        <title>Long read based assembly of the Candida bracarensis genome reveals expanded adhesin content.</title>
        <authorList>
            <person name="Marcet-Houben M."/>
            <person name="Ksiezopolska E."/>
            <person name="Gabaldon T."/>
        </authorList>
    </citation>
    <scope>NUCLEOTIDE SEQUENCE [LARGE SCALE GENOMIC DNA]</scope>
    <source>
        <strain evidence="6 7">CBM6</strain>
    </source>
</reference>
<dbReference type="EMBL" id="JBEVYD010000012">
    <property type="protein sequence ID" value="KAL3229072.1"/>
    <property type="molecule type" value="Genomic_DNA"/>
</dbReference>